<sequence length="252" mass="26274">MDSLLPTWDNRSFARGLQGKYSARQLVRTAADTVTGDSRTTSTQPRASTRPQDARPEQSAPSQEDRAAIARYDYLLRTADREQLEQVHRESFAKLTPVQRAQVEERLREELPANEQPWSSAPEDLARAATRAEATSPGFLRRMFSVPGGRSALAGVGGGAAGIGIGAAGGLFAAVPGGAVMSSVAGPLLAQAAEFGADVDSRAGDLGDITGGAGDAVSGAEEQMSGLGQHVSEFGSDISLPGLGDLGSFFDR</sequence>
<dbReference type="EMBL" id="QGDV01000004">
    <property type="protein sequence ID" value="PWJ64797.1"/>
    <property type="molecule type" value="Genomic_DNA"/>
</dbReference>
<feature type="region of interest" description="Disordered" evidence="1">
    <location>
        <begin position="29"/>
        <end position="65"/>
    </location>
</feature>
<evidence type="ECO:0000313" key="2">
    <source>
        <dbReference type="EMBL" id="PWJ64797.1"/>
    </source>
</evidence>
<dbReference type="RefSeq" id="WP_127843957.1">
    <property type="nucleotide sequence ID" value="NZ_QGDV01000004.1"/>
</dbReference>
<comment type="caution">
    <text evidence="2">The sequence shown here is derived from an EMBL/GenBank/DDBJ whole genome shotgun (WGS) entry which is preliminary data.</text>
</comment>
<gene>
    <name evidence="2" type="ORF">B0H03_104164</name>
</gene>
<evidence type="ECO:0008006" key="4">
    <source>
        <dbReference type="Google" id="ProtNLM"/>
    </source>
</evidence>
<evidence type="ECO:0000256" key="1">
    <source>
        <dbReference type="SAM" id="MobiDB-lite"/>
    </source>
</evidence>
<accession>A0ABX5LDC1</accession>
<evidence type="ECO:0000313" key="3">
    <source>
        <dbReference type="Proteomes" id="UP000245674"/>
    </source>
</evidence>
<protein>
    <recommendedName>
        <fullName evidence="4">Cation-transporting ATPase</fullName>
    </recommendedName>
</protein>
<name>A0ABX5LDC1_9MICO</name>
<reference evidence="2 3" key="1">
    <citation type="submission" date="2018-03" db="EMBL/GenBank/DDBJ databases">
        <title>Genomic Encyclopedia of Type Strains, Phase III (KMG-III): the genomes of soil and plant-associated and newly described type strains.</title>
        <authorList>
            <person name="Whitman W."/>
        </authorList>
    </citation>
    <scope>NUCLEOTIDE SEQUENCE [LARGE SCALE GENOMIC DNA]</scope>
    <source>
        <strain evidence="2 3">VKM Ac-1602</strain>
    </source>
</reference>
<organism evidence="2 3">
    <name type="scientific">Rathayibacter iranicus NCPPB 2253 = VKM Ac-1602</name>
    <dbReference type="NCBI Taxonomy" id="1328868"/>
    <lineage>
        <taxon>Bacteria</taxon>
        <taxon>Bacillati</taxon>
        <taxon>Actinomycetota</taxon>
        <taxon>Actinomycetes</taxon>
        <taxon>Micrococcales</taxon>
        <taxon>Microbacteriaceae</taxon>
        <taxon>Rathayibacter</taxon>
    </lineage>
</organism>
<proteinExistence type="predicted"/>
<dbReference type="Proteomes" id="UP000245674">
    <property type="component" value="Unassembled WGS sequence"/>
</dbReference>
<keyword evidence="3" id="KW-1185">Reference proteome</keyword>
<feature type="compositionally biased region" description="Polar residues" evidence="1">
    <location>
        <begin position="35"/>
        <end position="51"/>
    </location>
</feature>